<feature type="transmembrane region" description="Helical" evidence="1">
    <location>
        <begin position="15"/>
        <end position="37"/>
    </location>
</feature>
<sequence>MSVITKLQSRLVPFIIRHLLFFQIICTLIGALYIFLLPSVQFLKNLRVSENALLPGQVNTYFGNENTKTMRAALSLVRGWSNKDEAEEWNPMFHDLETIFTTMGMAVQRQNYTTHVYEESHEGSNFYTVFRSPRGDATESLLLCVPWKDNEGYYNEAGLALAISLMKYFQGWSLWSKDIILLVPDHPVSGTSAFLSAYHDQTPFAYSINGLRFKAGTIQAALAMELPRKGENNDVAEILYQAANGQLPNLDLINTVAKIFMSSFMYSLKLHGEVYNPYTSSDYSSRLKALSRGMVSQAASNLTNAHFLFPQYKIDALTVRIDAGDPFTFDMTRCGQAIESCFRSLNNLLEHLHQSYFFYFLLNQFTFVSIGDYMPAALLIAASLMIGGYRHWMSQPKHLNMWKPFCLWLLNMVTSFLFMYTSFLTKDAQNPVALVVAYAAASVGLCLLFQPSRRETRLTLAYSLMSKSLLLTTVSTLNFSLAYFIGLWLTFVQFLSFSFPRFLLYPLVSCIFLAPIFFPIVVEKVFQYPFHSWFDSYALYNSWLVPFSYTALLLCDIPWAIQYILTDIRKARLHRA</sequence>
<feature type="transmembrane region" description="Helical" evidence="1">
    <location>
        <begin position="432"/>
        <end position="450"/>
    </location>
</feature>
<evidence type="ECO:0000256" key="1">
    <source>
        <dbReference type="SAM" id="Phobius"/>
    </source>
</evidence>
<dbReference type="Proteomes" id="UP001212411">
    <property type="component" value="Chromosome 1"/>
</dbReference>
<dbReference type="PANTHER" id="PTHR13304:SF0">
    <property type="entry name" value="GLYCOSYLPHOSPHATIDYLINOSITOL ANCHOR ATTACHMENT 1 PROTEIN"/>
    <property type="match status" value="1"/>
</dbReference>
<evidence type="ECO:0000313" key="3">
    <source>
        <dbReference type="Proteomes" id="UP001212411"/>
    </source>
</evidence>
<dbReference type="GeneID" id="80873830"/>
<keyword evidence="1" id="KW-0812">Transmembrane</keyword>
<dbReference type="GO" id="GO:0016255">
    <property type="term" value="P:attachment of GPI anchor to protein"/>
    <property type="evidence" value="ECO:0007669"/>
    <property type="project" value="TreeGrafter"/>
</dbReference>
<dbReference type="GO" id="GO:0042765">
    <property type="term" value="C:GPI-anchor transamidase complex"/>
    <property type="evidence" value="ECO:0007669"/>
    <property type="project" value="InterPro"/>
</dbReference>
<accession>A0AAF0AVJ3</accession>
<feature type="transmembrane region" description="Helical" evidence="1">
    <location>
        <begin position="401"/>
        <end position="420"/>
    </location>
</feature>
<dbReference type="PIRSF" id="PIRSF036762">
    <property type="entry name" value="GAA1"/>
    <property type="match status" value="1"/>
</dbReference>
<dbReference type="RefSeq" id="XP_056036756.1">
    <property type="nucleotide sequence ID" value="XM_056179141.1"/>
</dbReference>
<keyword evidence="3" id="KW-1185">Reference proteome</keyword>
<name>A0AAF0AVJ3_9SCHI</name>
<dbReference type="Pfam" id="PF04114">
    <property type="entry name" value="Gaa1"/>
    <property type="match status" value="1"/>
</dbReference>
<keyword evidence="1" id="KW-1133">Transmembrane helix</keyword>
<dbReference type="PANTHER" id="PTHR13304">
    <property type="entry name" value="GLYCOSYLPHOSPHATIDYLINOSITOL ANCHOR ATTACHMENT 1 PROTEIN"/>
    <property type="match status" value="1"/>
</dbReference>
<feature type="transmembrane region" description="Helical" evidence="1">
    <location>
        <begin position="503"/>
        <end position="522"/>
    </location>
</feature>
<dbReference type="InterPro" id="IPR007246">
    <property type="entry name" value="Gaa1"/>
</dbReference>
<feature type="transmembrane region" description="Helical" evidence="1">
    <location>
        <begin position="356"/>
        <end position="389"/>
    </location>
</feature>
<keyword evidence="1" id="KW-0472">Membrane</keyword>
<reference evidence="2 3" key="1">
    <citation type="journal article" date="2023" name="G3 (Bethesda)">
        <title>A high-quality reference genome for the fission yeast Schizosaccharomyces osmophilus.</title>
        <authorList>
            <person name="Jia G.S."/>
            <person name="Zhang W.C."/>
            <person name="Liang Y."/>
            <person name="Liu X.H."/>
            <person name="Rhind N."/>
            <person name="Pidoux A."/>
            <person name="Brysch-Herzberg M."/>
            <person name="Du L.L."/>
        </authorList>
    </citation>
    <scope>NUCLEOTIDE SEQUENCE [LARGE SCALE GENOMIC DNA]</scope>
    <source>
        <strain evidence="2 3">CBS 15793</strain>
    </source>
</reference>
<feature type="transmembrane region" description="Helical" evidence="1">
    <location>
        <begin position="542"/>
        <end position="565"/>
    </location>
</feature>
<dbReference type="KEGG" id="som:SOMG_00347"/>
<protein>
    <submittedName>
        <fullName evidence="2">GPI-anchor transamidase complex subunit Gaa1</fullName>
    </submittedName>
</protein>
<gene>
    <name evidence="2" type="primary">gaa1</name>
    <name evidence="2" type="ORF">SOMG_00347</name>
</gene>
<organism evidence="2 3">
    <name type="scientific">Schizosaccharomyces osmophilus</name>
    <dbReference type="NCBI Taxonomy" id="2545709"/>
    <lineage>
        <taxon>Eukaryota</taxon>
        <taxon>Fungi</taxon>
        <taxon>Dikarya</taxon>
        <taxon>Ascomycota</taxon>
        <taxon>Taphrinomycotina</taxon>
        <taxon>Schizosaccharomycetes</taxon>
        <taxon>Schizosaccharomycetales</taxon>
        <taxon>Schizosaccharomycetaceae</taxon>
        <taxon>Schizosaccharomyces</taxon>
    </lineage>
</organism>
<dbReference type="AlphaFoldDB" id="A0AAF0AVJ3"/>
<feature type="transmembrane region" description="Helical" evidence="1">
    <location>
        <begin position="470"/>
        <end position="491"/>
    </location>
</feature>
<proteinExistence type="predicted"/>
<dbReference type="EMBL" id="CP115611">
    <property type="protein sequence ID" value="WBW72513.1"/>
    <property type="molecule type" value="Genomic_DNA"/>
</dbReference>
<evidence type="ECO:0000313" key="2">
    <source>
        <dbReference type="EMBL" id="WBW72513.1"/>
    </source>
</evidence>